<keyword evidence="1" id="KW-0472">Membrane</keyword>
<comment type="caution">
    <text evidence="2">The sequence shown here is derived from an EMBL/GenBank/DDBJ whole genome shotgun (WGS) entry which is preliminary data.</text>
</comment>
<proteinExistence type="predicted"/>
<evidence type="ECO:0000313" key="3">
    <source>
        <dbReference type="Proteomes" id="UP001210380"/>
    </source>
</evidence>
<dbReference type="RefSeq" id="WP_270953975.1">
    <property type="nucleotide sequence ID" value="NZ_JAQGLA010000117.1"/>
</dbReference>
<gene>
    <name evidence="2" type="ORF">OU415_35345</name>
</gene>
<feature type="transmembrane region" description="Helical" evidence="1">
    <location>
        <begin position="60"/>
        <end position="86"/>
    </location>
</feature>
<feature type="transmembrane region" description="Helical" evidence="1">
    <location>
        <begin position="23"/>
        <end position="48"/>
    </location>
</feature>
<organism evidence="2 3">
    <name type="scientific">Saccharopolyspora oryzae</name>
    <dbReference type="NCBI Taxonomy" id="2997343"/>
    <lineage>
        <taxon>Bacteria</taxon>
        <taxon>Bacillati</taxon>
        <taxon>Actinomycetota</taxon>
        <taxon>Actinomycetes</taxon>
        <taxon>Pseudonocardiales</taxon>
        <taxon>Pseudonocardiaceae</taxon>
        <taxon>Saccharopolyspora</taxon>
    </lineage>
</organism>
<keyword evidence="1" id="KW-1133">Transmembrane helix</keyword>
<evidence type="ECO:0008006" key="4">
    <source>
        <dbReference type="Google" id="ProtNLM"/>
    </source>
</evidence>
<keyword evidence="3" id="KW-1185">Reference proteome</keyword>
<accession>A0ABT4V9W6</accession>
<feature type="transmembrane region" description="Helical" evidence="1">
    <location>
        <begin position="139"/>
        <end position="162"/>
    </location>
</feature>
<protein>
    <recommendedName>
        <fullName evidence="4">DUF2269 domain-containing protein</fullName>
    </recommendedName>
</protein>
<dbReference type="EMBL" id="JAQGLA010000117">
    <property type="protein sequence ID" value="MDA3630747.1"/>
    <property type="molecule type" value="Genomic_DNA"/>
</dbReference>
<dbReference type="Proteomes" id="UP001210380">
    <property type="component" value="Unassembled WGS sequence"/>
</dbReference>
<evidence type="ECO:0000313" key="2">
    <source>
        <dbReference type="EMBL" id="MDA3630747.1"/>
    </source>
</evidence>
<evidence type="ECO:0000256" key="1">
    <source>
        <dbReference type="SAM" id="Phobius"/>
    </source>
</evidence>
<feature type="transmembrane region" description="Helical" evidence="1">
    <location>
        <begin position="98"/>
        <end position="119"/>
    </location>
</feature>
<reference evidence="2 3" key="1">
    <citation type="submission" date="2022-11" db="EMBL/GenBank/DDBJ databases">
        <title>Draft genome sequence of Saccharopolyspora sp. WRP15-2 isolated from rhizosphere soils of wild rice in Thailand.</title>
        <authorList>
            <person name="Duangmal K."/>
            <person name="Kammanee S."/>
            <person name="Muangham S."/>
        </authorList>
    </citation>
    <scope>NUCLEOTIDE SEQUENCE [LARGE SCALE GENOMIC DNA]</scope>
    <source>
        <strain evidence="2 3">WRP15-2</strain>
    </source>
</reference>
<name>A0ABT4V9W6_9PSEU</name>
<keyword evidence="1" id="KW-0812">Transmembrane</keyword>
<sequence>MTTTTARPSGQRSRRLSARGRKAFLAAHLLAAAAWFGIDLAVGILVVTAMVTDSPATAGAALQAVGVFAVWPMLTAAALCLTTGAVLGLGSKYGLLRYWWVAVKLGINVLFAVLIVVALRPLIDQAADAGTHLAGGGTGAIPTLLLYPVVVGPSLLLTAYLLSVFKPWGRIR</sequence>